<dbReference type="InterPro" id="IPR008514">
    <property type="entry name" value="T6SS_Hcp"/>
</dbReference>
<dbReference type="Pfam" id="PF05638">
    <property type="entry name" value="T6SS_HCP"/>
    <property type="match status" value="1"/>
</dbReference>
<keyword evidence="2" id="KW-1185">Reference proteome</keyword>
<dbReference type="SUPFAM" id="SSF141452">
    <property type="entry name" value="Hcp1-like"/>
    <property type="match status" value="1"/>
</dbReference>
<gene>
    <name evidence="1" type="ORF">CYR34_12665</name>
</gene>
<protein>
    <submittedName>
        <fullName evidence="1">Type VI secretion system tube protein Hcp</fullName>
    </submittedName>
</protein>
<proteinExistence type="predicted"/>
<reference evidence="1 2" key="1">
    <citation type="submission" date="2017-12" db="EMBL/GenBank/DDBJ databases">
        <title>Characterization of six clinical isolates of Enterochimera gen. nov., a novel genus of the Yersiniaciae family and the three species Enterochimera arupensis sp. nov., Enterochimera coloradensis sp. nov, and Enterochimera californica sp. nov.</title>
        <authorList>
            <person name="Rossi A."/>
            <person name="Fisher M."/>
        </authorList>
    </citation>
    <scope>NUCLEOTIDE SEQUENCE [LARGE SCALE GENOMIC DNA]</scope>
    <source>
        <strain evidence="1 2">2016Iso1</strain>
    </source>
</reference>
<organism evidence="1 2">
    <name type="scientific">Chimaeribacter arupi</name>
    <dbReference type="NCBI Taxonomy" id="2060066"/>
    <lineage>
        <taxon>Bacteria</taxon>
        <taxon>Pseudomonadati</taxon>
        <taxon>Pseudomonadota</taxon>
        <taxon>Gammaproteobacteria</taxon>
        <taxon>Enterobacterales</taxon>
        <taxon>Yersiniaceae</taxon>
        <taxon>Chimaeribacter</taxon>
    </lineage>
</organism>
<name>A0A2N5ELQ1_9GAMM</name>
<dbReference type="PANTHER" id="PTHR34319:SF6">
    <property type="entry name" value="MAJOR EXPORTED PROTEIN"/>
    <property type="match status" value="1"/>
</dbReference>
<dbReference type="EMBL" id="PJZK01000012">
    <property type="protein sequence ID" value="PLR48348.1"/>
    <property type="molecule type" value="Genomic_DNA"/>
</dbReference>
<evidence type="ECO:0000313" key="2">
    <source>
        <dbReference type="Proteomes" id="UP000234626"/>
    </source>
</evidence>
<dbReference type="AlphaFoldDB" id="A0A2N5ELQ1"/>
<evidence type="ECO:0000313" key="1">
    <source>
        <dbReference type="EMBL" id="PLR48348.1"/>
    </source>
</evidence>
<dbReference type="Proteomes" id="UP000234626">
    <property type="component" value="Unassembled WGS sequence"/>
</dbReference>
<sequence length="163" mass="18788">MPIPIYLWLKDDAGNDIKGSVDVRGRENSIELHTFHHAVTLPTDHYSGKITAPREHSAILFNKETDASSTYLYEAVTTGKKLKSAELRFYRINYSGQEELYFIILLENVHIITVGPMMYDIKSAFGERHNHLEAVELSYEKITWHYLDGNIMHSDSWNSRETA</sequence>
<comment type="caution">
    <text evidence="1">The sequence shown here is derived from an EMBL/GenBank/DDBJ whole genome shotgun (WGS) entry which is preliminary data.</text>
</comment>
<dbReference type="RefSeq" id="WP_101835141.1">
    <property type="nucleotide sequence ID" value="NZ_PJZK01000012.1"/>
</dbReference>
<dbReference type="PANTHER" id="PTHR34319">
    <property type="entry name" value="MAJOR EXPORTED PROTEIN"/>
    <property type="match status" value="1"/>
</dbReference>
<dbReference type="InterPro" id="IPR052947">
    <property type="entry name" value="T6SS_Hcp1_domain"/>
</dbReference>
<dbReference type="NCBIfam" id="TIGR03344">
    <property type="entry name" value="VI_effect_Hcp1"/>
    <property type="match status" value="1"/>
</dbReference>
<accession>A0A2N5ELQ1</accession>
<dbReference type="Gene3D" id="2.30.110.20">
    <property type="entry name" value="Hcp1-like"/>
    <property type="match status" value="1"/>
</dbReference>
<dbReference type="InterPro" id="IPR036624">
    <property type="entry name" value="Hcp1-lik_sf"/>
</dbReference>
<dbReference type="OrthoDB" id="5674026at2"/>